<sequence>MFIDDLLSRGEFREAQDVLRNYFYTLKKSYFGKAAHTEINLHAERVLMEFQSDERLDLRWRNNQLARFVADAENLRARALHVDPSH</sequence>
<protein>
    <submittedName>
        <fullName evidence="1">Uncharacterized protein</fullName>
    </submittedName>
</protein>
<keyword evidence="2" id="KW-1185">Reference proteome</keyword>
<gene>
    <name evidence="1" type="ORF">BREV_BREV_00235</name>
</gene>
<comment type="caution">
    <text evidence="1">The sequence shown here is derived from an EMBL/GenBank/DDBJ whole genome shotgun (WGS) entry which is preliminary data.</text>
</comment>
<organism evidence="1 2">
    <name type="scientific">Brevundimonas mediterranea</name>
    <dbReference type="NCBI Taxonomy" id="74329"/>
    <lineage>
        <taxon>Bacteria</taxon>
        <taxon>Pseudomonadati</taxon>
        <taxon>Pseudomonadota</taxon>
        <taxon>Alphaproteobacteria</taxon>
        <taxon>Caulobacterales</taxon>
        <taxon>Caulobacteraceae</taxon>
        <taxon>Brevundimonas</taxon>
    </lineage>
</organism>
<name>A0A7Z8Y4D2_9CAUL</name>
<accession>A0A7Z8Y4D2</accession>
<dbReference type="Proteomes" id="UP000289220">
    <property type="component" value="Unassembled WGS sequence"/>
</dbReference>
<evidence type="ECO:0000313" key="1">
    <source>
        <dbReference type="EMBL" id="VDC50488.1"/>
    </source>
</evidence>
<reference evidence="1 2" key="1">
    <citation type="submission" date="2018-11" db="EMBL/GenBank/DDBJ databases">
        <authorList>
            <person name="Peiro R."/>
            <person name="Begona"/>
            <person name="Cbmso G."/>
            <person name="Lopez M."/>
            <person name="Gonzalez S."/>
            <person name="Sacristan E."/>
            <person name="Castillo E."/>
        </authorList>
    </citation>
    <scope>NUCLEOTIDE SEQUENCE [LARGE SCALE GENOMIC DNA]</scope>
    <source>
        <strain evidence="1">Brev_genome</strain>
    </source>
</reference>
<dbReference type="EMBL" id="UXHF01000003">
    <property type="protein sequence ID" value="VDC50488.1"/>
    <property type="molecule type" value="Genomic_DNA"/>
</dbReference>
<proteinExistence type="predicted"/>
<dbReference type="AlphaFoldDB" id="A0A7Z8Y4D2"/>
<evidence type="ECO:0000313" key="2">
    <source>
        <dbReference type="Proteomes" id="UP000289220"/>
    </source>
</evidence>